<comment type="caution">
    <text evidence="5">The sequence shown here is derived from an EMBL/GenBank/DDBJ whole genome shotgun (WGS) entry which is preliminary data.</text>
</comment>
<dbReference type="PANTHER" id="PTHR24220">
    <property type="entry name" value="IMPORT ATP-BINDING PROTEIN"/>
    <property type="match status" value="1"/>
</dbReference>
<keyword evidence="2" id="KW-0547">Nucleotide-binding</keyword>
<dbReference type="SMART" id="SM00382">
    <property type="entry name" value="AAA"/>
    <property type="match status" value="1"/>
</dbReference>
<dbReference type="AlphaFoldDB" id="A0A6N9YG59"/>
<dbReference type="Pfam" id="PF00005">
    <property type="entry name" value="ABC_tran"/>
    <property type="match status" value="1"/>
</dbReference>
<dbReference type="GO" id="GO:0098796">
    <property type="term" value="C:membrane protein complex"/>
    <property type="evidence" value="ECO:0007669"/>
    <property type="project" value="UniProtKB-ARBA"/>
</dbReference>
<sequence>MTAEPLLQARRVHRTYGAGATEVRACQDVSFDIMAGELVAVKGPSGSGKTTLLNVLGGLDKPTSGAVFLGGNELSAMSESQLVSIRRRQIGYIFQSFGLVSILSAAENIEVPLRLLGYAAKRRRERVSDLLDRVGLAEHANQRPHELSGGQQQRVAIARALAGQPELLIADEPTGQLDSNTARSIMELIRGLVNRQGLTVIVATHDPALVDLADRVLELHDGRLVVAESAEADSAPA</sequence>
<dbReference type="InterPro" id="IPR015854">
    <property type="entry name" value="ABC_transpr_LolD-like"/>
</dbReference>
<protein>
    <submittedName>
        <fullName evidence="5">ABC transporter ATP-binding protein</fullName>
    </submittedName>
</protein>
<keyword evidence="1" id="KW-0813">Transport</keyword>
<evidence type="ECO:0000313" key="6">
    <source>
        <dbReference type="Proteomes" id="UP000469185"/>
    </source>
</evidence>
<dbReference type="GO" id="GO:0005886">
    <property type="term" value="C:plasma membrane"/>
    <property type="evidence" value="ECO:0007669"/>
    <property type="project" value="TreeGrafter"/>
</dbReference>
<dbReference type="Gene3D" id="3.40.50.300">
    <property type="entry name" value="P-loop containing nucleotide triphosphate hydrolases"/>
    <property type="match status" value="1"/>
</dbReference>
<gene>
    <name evidence="5" type="ORF">G1H11_01540</name>
</gene>
<accession>A0A6N9YG59</accession>
<dbReference type="PANTHER" id="PTHR24220:SF685">
    <property type="entry name" value="ABC TRANSPORTER RELATED"/>
    <property type="match status" value="1"/>
</dbReference>
<dbReference type="SUPFAM" id="SSF52540">
    <property type="entry name" value="P-loop containing nucleoside triphosphate hydrolases"/>
    <property type="match status" value="1"/>
</dbReference>
<organism evidence="5 6">
    <name type="scientific">Phytoactinopolyspora alkaliphila</name>
    <dbReference type="NCBI Taxonomy" id="1783498"/>
    <lineage>
        <taxon>Bacteria</taxon>
        <taxon>Bacillati</taxon>
        <taxon>Actinomycetota</taxon>
        <taxon>Actinomycetes</taxon>
        <taxon>Jiangellales</taxon>
        <taxon>Jiangellaceae</taxon>
        <taxon>Phytoactinopolyspora</taxon>
    </lineage>
</organism>
<dbReference type="Proteomes" id="UP000469185">
    <property type="component" value="Unassembled WGS sequence"/>
</dbReference>
<keyword evidence="6" id="KW-1185">Reference proteome</keyword>
<name>A0A6N9YG59_9ACTN</name>
<proteinExistence type="predicted"/>
<dbReference type="RefSeq" id="WP_163815365.1">
    <property type="nucleotide sequence ID" value="NZ_JAAGOB010000001.1"/>
</dbReference>
<dbReference type="InterPro" id="IPR017911">
    <property type="entry name" value="MacB-like_ATP-bd"/>
</dbReference>
<dbReference type="GO" id="GO:0022857">
    <property type="term" value="F:transmembrane transporter activity"/>
    <property type="evidence" value="ECO:0007669"/>
    <property type="project" value="UniProtKB-ARBA"/>
</dbReference>
<dbReference type="GO" id="GO:0016887">
    <property type="term" value="F:ATP hydrolysis activity"/>
    <property type="evidence" value="ECO:0007669"/>
    <property type="project" value="InterPro"/>
</dbReference>
<evidence type="ECO:0000259" key="4">
    <source>
        <dbReference type="PROSITE" id="PS50893"/>
    </source>
</evidence>
<evidence type="ECO:0000256" key="1">
    <source>
        <dbReference type="ARBA" id="ARBA00022448"/>
    </source>
</evidence>
<dbReference type="CDD" id="cd03255">
    <property type="entry name" value="ABC_MJ0796_LolCDE_FtsE"/>
    <property type="match status" value="1"/>
</dbReference>
<evidence type="ECO:0000256" key="3">
    <source>
        <dbReference type="ARBA" id="ARBA00022840"/>
    </source>
</evidence>
<dbReference type="PROSITE" id="PS00211">
    <property type="entry name" value="ABC_TRANSPORTER_1"/>
    <property type="match status" value="1"/>
</dbReference>
<dbReference type="InterPro" id="IPR017871">
    <property type="entry name" value="ABC_transporter-like_CS"/>
</dbReference>
<evidence type="ECO:0000256" key="2">
    <source>
        <dbReference type="ARBA" id="ARBA00022741"/>
    </source>
</evidence>
<keyword evidence="3 5" id="KW-0067">ATP-binding</keyword>
<dbReference type="InterPro" id="IPR027417">
    <property type="entry name" value="P-loop_NTPase"/>
</dbReference>
<dbReference type="PROSITE" id="PS50893">
    <property type="entry name" value="ABC_TRANSPORTER_2"/>
    <property type="match status" value="1"/>
</dbReference>
<dbReference type="FunFam" id="3.40.50.300:FF:000032">
    <property type="entry name" value="Export ABC transporter ATP-binding protein"/>
    <property type="match status" value="1"/>
</dbReference>
<dbReference type="GO" id="GO:0005524">
    <property type="term" value="F:ATP binding"/>
    <property type="evidence" value="ECO:0007669"/>
    <property type="project" value="UniProtKB-KW"/>
</dbReference>
<evidence type="ECO:0000313" key="5">
    <source>
        <dbReference type="EMBL" id="NED93996.1"/>
    </source>
</evidence>
<dbReference type="EMBL" id="JAAGOB010000001">
    <property type="protein sequence ID" value="NED93996.1"/>
    <property type="molecule type" value="Genomic_DNA"/>
</dbReference>
<dbReference type="InterPro" id="IPR003439">
    <property type="entry name" value="ABC_transporter-like_ATP-bd"/>
</dbReference>
<dbReference type="InterPro" id="IPR003593">
    <property type="entry name" value="AAA+_ATPase"/>
</dbReference>
<reference evidence="5 6" key="1">
    <citation type="submission" date="2020-02" db="EMBL/GenBank/DDBJ databases">
        <authorList>
            <person name="Li X.-J."/>
            <person name="Feng X.-M."/>
        </authorList>
    </citation>
    <scope>NUCLEOTIDE SEQUENCE [LARGE SCALE GENOMIC DNA]</scope>
    <source>
        <strain evidence="5 6">CGMCC 4.7225</strain>
    </source>
</reference>
<feature type="domain" description="ABC transporter" evidence="4">
    <location>
        <begin position="7"/>
        <end position="237"/>
    </location>
</feature>